<dbReference type="InterPro" id="IPR012729">
    <property type="entry name" value="ThiF_fam2"/>
</dbReference>
<keyword evidence="4" id="KW-1185">Reference proteome</keyword>
<evidence type="ECO:0000313" key="3">
    <source>
        <dbReference type="EMBL" id="RDU22675.1"/>
    </source>
</evidence>
<dbReference type="InterPro" id="IPR045886">
    <property type="entry name" value="ThiF/MoeB/HesA"/>
</dbReference>
<reference evidence="3 4" key="1">
    <citation type="submission" date="2018-07" db="EMBL/GenBank/DDBJ databases">
        <title>Anaerosacharophilus polymeroproducens gen. nov. sp. nov., an anaerobic bacterium isolated from salt field.</title>
        <authorList>
            <person name="Kim W."/>
            <person name="Yang S.-H."/>
            <person name="Oh J."/>
            <person name="Lee J.-H."/>
            <person name="Kwon K.K."/>
        </authorList>
    </citation>
    <scope>NUCLEOTIDE SEQUENCE [LARGE SCALE GENOMIC DNA]</scope>
    <source>
        <strain evidence="3 4">MCWD5</strain>
    </source>
</reference>
<dbReference type="AlphaFoldDB" id="A0A371ASY5"/>
<dbReference type="GO" id="GO:0016779">
    <property type="term" value="F:nucleotidyltransferase activity"/>
    <property type="evidence" value="ECO:0007669"/>
    <property type="project" value="UniProtKB-KW"/>
</dbReference>
<dbReference type="PANTHER" id="PTHR43267">
    <property type="entry name" value="TRNA THREONYLCARBAMOYLADENOSINE DEHYDRATASE"/>
    <property type="match status" value="1"/>
</dbReference>
<feature type="domain" description="ThiS-like ubiquitin" evidence="2">
    <location>
        <begin position="1"/>
        <end position="56"/>
    </location>
</feature>
<dbReference type="GO" id="GO:0061503">
    <property type="term" value="F:tRNA threonylcarbamoyladenosine dehydratase"/>
    <property type="evidence" value="ECO:0007669"/>
    <property type="project" value="TreeGrafter"/>
</dbReference>
<gene>
    <name evidence="3" type="ORF">DWV06_15260</name>
</gene>
<dbReference type="Gene3D" id="3.40.50.720">
    <property type="entry name" value="NAD(P)-binding Rossmann-like Domain"/>
    <property type="match status" value="1"/>
</dbReference>
<evidence type="ECO:0000259" key="1">
    <source>
        <dbReference type="Pfam" id="PF00899"/>
    </source>
</evidence>
<dbReference type="EMBL" id="QRCT01000049">
    <property type="protein sequence ID" value="RDU22675.1"/>
    <property type="molecule type" value="Genomic_DNA"/>
</dbReference>
<dbReference type="InterPro" id="IPR000594">
    <property type="entry name" value="ThiF_NAD_FAD-bd"/>
</dbReference>
<comment type="caution">
    <text evidence="3">The sequence shown here is derived from an EMBL/GenBank/DDBJ whole genome shotgun (WGS) entry which is preliminary data.</text>
</comment>
<dbReference type="Pfam" id="PF14453">
    <property type="entry name" value="ThiS-like"/>
    <property type="match status" value="1"/>
</dbReference>
<evidence type="ECO:0000259" key="2">
    <source>
        <dbReference type="Pfam" id="PF14453"/>
    </source>
</evidence>
<dbReference type="InterPro" id="IPR035985">
    <property type="entry name" value="Ubiquitin-activating_enz"/>
</dbReference>
<feature type="domain" description="THIF-type NAD/FAD binding fold" evidence="1">
    <location>
        <begin position="76"/>
        <end position="266"/>
    </location>
</feature>
<name>A0A371ASY5_9FIRM</name>
<dbReference type="Proteomes" id="UP000255036">
    <property type="component" value="Unassembled WGS sequence"/>
</dbReference>
<dbReference type="NCBIfam" id="TIGR02354">
    <property type="entry name" value="thiF_fam2"/>
    <property type="match status" value="1"/>
</dbReference>
<sequence length="267" mass="29472">MRVVINGEKKETTKYFLYDILKEFKIGGEVHIVNGFQVKEDLKIKENDALIIIEKGKIPDRDKLELMISARHTPNVFEKLKCARVGIAGLGGLGSNLAIALARTGVGNLVLVDYDVVEPSNLNRQSYFINHLGRPKTEALKEQISQINPYLNVEIQNCKVTQKNAAELFGGCQIVCEAFDVSQEKAMLVNTLLSEEKKIIIVAASGMAGYTSANDIKTQKKMSRLYVCGDLENEAKQGNGLMAPRVQVCAGHQANMVLRLLLGIEQP</sequence>
<dbReference type="GO" id="GO:0061504">
    <property type="term" value="P:cyclic threonylcarbamoyladenosine biosynthetic process"/>
    <property type="evidence" value="ECO:0007669"/>
    <property type="project" value="TreeGrafter"/>
</dbReference>
<dbReference type="CDD" id="cd01487">
    <property type="entry name" value="E1_ThiF_like"/>
    <property type="match status" value="1"/>
</dbReference>
<dbReference type="OrthoDB" id="9804286at2"/>
<evidence type="ECO:0000313" key="4">
    <source>
        <dbReference type="Proteomes" id="UP000255036"/>
    </source>
</evidence>
<organism evidence="3 4">
    <name type="scientific">Anaerosacchariphilus polymeriproducens</name>
    <dbReference type="NCBI Taxonomy" id="1812858"/>
    <lineage>
        <taxon>Bacteria</taxon>
        <taxon>Bacillati</taxon>
        <taxon>Bacillota</taxon>
        <taxon>Clostridia</taxon>
        <taxon>Lachnospirales</taxon>
        <taxon>Lachnospiraceae</taxon>
        <taxon>Anaerosacchariphilus</taxon>
    </lineage>
</organism>
<dbReference type="SUPFAM" id="SSF69572">
    <property type="entry name" value="Activating enzymes of the ubiquitin-like proteins"/>
    <property type="match status" value="1"/>
</dbReference>
<dbReference type="PANTHER" id="PTHR43267:SF3">
    <property type="entry name" value="THIF PROTEIN"/>
    <property type="match status" value="1"/>
</dbReference>
<dbReference type="GO" id="GO:0008641">
    <property type="term" value="F:ubiquitin-like modifier activating enzyme activity"/>
    <property type="evidence" value="ECO:0007669"/>
    <property type="project" value="InterPro"/>
</dbReference>
<dbReference type="Pfam" id="PF00899">
    <property type="entry name" value="ThiF"/>
    <property type="match status" value="1"/>
</dbReference>
<dbReference type="InterPro" id="IPR032726">
    <property type="entry name" value="ThiS-like_dom"/>
</dbReference>
<dbReference type="NCBIfam" id="NF006395">
    <property type="entry name" value="PRK08644.1"/>
    <property type="match status" value="1"/>
</dbReference>
<proteinExistence type="predicted"/>
<keyword evidence="3" id="KW-0808">Transferase</keyword>
<keyword evidence="3" id="KW-0548">Nucleotidyltransferase</keyword>
<protein>
    <submittedName>
        <fullName evidence="3">Sulfur carrier protein ThiS adenylyltransferase ThiF</fullName>
    </submittedName>
</protein>
<accession>A0A371ASY5</accession>